<evidence type="ECO:0000313" key="1">
    <source>
        <dbReference type="EMBL" id="KGO64407.1"/>
    </source>
</evidence>
<gene>
    <name evidence="1" type="ORF">PITC_022570</name>
</gene>
<reference evidence="1 2" key="1">
    <citation type="journal article" date="2015" name="Mol. Plant Microbe Interact.">
        <title>Genome, transcriptome, and functional analyses of Penicillium expansum provide new insights into secondary metabolism and pathogenicity.</title>
        <authorList>
            <person name="Ballester A.R."/>
            <person name="Marcet-Houben M."/>
            <person name="Levin E."/>
            <person name="Sela N."/>
            <person name="Selma-Lazaro C."/>
            <person name="Carmona L."/>
            <person name="Wisniewski M."/>
            <person name="Droby S."/>
            <person name="Gonzalez-Candelas L."/>
            <person name="Gabaldon T."/>
        </authorList>
    </citation>
    <scope>NUCLEOTIDE SEQUENCE [LARGE SCALE GENOMIC DNA]</scope>
    <source>
        <strain evidence="1 2">PHI-1</strain>
    </source>
</reference>
<comment type="caution">
    <text evidence="1">The sequence shown here is derived from an EMBL/GenBank/DDBJ whole genome shotgun (WGS) entry which is preliminary data.</text>
</comment>
<keyword evidence="2" id="KW-1185">Reference proteome</keyword>
<name>A0A0A2K991_PENIT</name>
<sequence length="31" mass="3709">MPRTRRALYRISKDLSFIILTVNAYELILLK</sequence>
<evidence type="ECO:0000313" key="2">
    <source>
        <dbReference type="Proteomes" id="UP000030104"/>
    </source>
</evidence>
<dbReference type="EMBL" id="JQGA01001585">
    <property type="protein sequence ID" value="KGO64407.1"/>
    <property type="molecule type" value="Genomic_DNA"/>
</dbReference>
<dbReference type="Proteomes" id="UP000030104">
    <property type="component" value="Unassembled WGS sequence"/>
</dbReference>
<proteinExistence type="predicted"/>
<dbReference type="AlphaFoldDB" id="A0A0A2K991"/>
<accession>A0A0A2K991</accession>
<dbReference type="HOGENOM" id="CLU_3399566_0_0_1"/>
<organism evidence="1 2">
    <name type="scientific">Penicillium italicum</name>
    <name type="common">Blue mold</name>
    <dbReference type="NCBI Taxonomy" id="40296"/>
    <lineage>
        <taxon>Eukaryota</taxon>
        <taxon>Fungi</taxon>
        <taxon>Dikarya</taxon>
        <taxon>Ascomycota</taxon>
        <taxon>Pezizomycotina</taxon>
        <taxon>Eurotiomycetes</taxon>
        <taxon>Eurotiomycetidae</taxon>
        <taxon>Eurotiales</taxon>
        <taxon>Aspergillaceae</taxon>
        <taxon>Penicillium</taxon>
    </lineage>
</organism>
<protein>
    <submittedName>
        <fullName evidence="1">Uncharacterized protein</fullName>
    </submittedName>
</protein>